<comment type="similarity">
    <text evidence="1 13">Belongs to the helicase family. DnaB subfamily.</text>
</comment>
<evidence type="ECO:0000256" key="4">
    <source>
        <dbReference type="ARBA" id="ARBA00022741"/>
    </source>
</evidence>
<evidence type="ECO:0000313" key="15">
    <source>
        <dbReference type="EMBL" id="ABK98165.1"/>
    </source>
</evidence>
<keyword evidence="16" id="KW-1185">Reference proteome</keyword>
<keyword evidence="7 13" id="KW-0067">ATP-binding</keyword>
<proteinExistence type="inferred from homology"/>
<keyword evidence="4 13" id="KW-0547">Nucleotide-binding</keyword>
<dbReference type="KEGG" id="ppd:Ppro_0534"/>
<dbReference type="RefSeq" id="WP_011734478.1">
    <property type="nucleotide sequence ID" value="NC_008609.1"/>
</dbReference>
<comment type="catalytic activity">
    <reaction evidence="11 13">
        <text>ATP + H2O = ADP + phosphate + H(+)</text>
        <dbReference type="Rhea" id="RHEA:13065"/>
        <dbReference type="ChEBI" id="CHEBI:15377"/>
        <dbReference type="ChEBI" id="CHEBI:15378"/>
        <dbReference type="ChEBI" id="CHEBI:30616"/>
        <dbReference type="ChEBI" id="CHEBI:43474"/>
        <dbReference type="ChEBI" id="CHEBI:456216"/>
        <dbReference type="EC" id="5.6.2.3"/>
    </reaction>
</comment>
<evidence type="ECO:0000259" key="14">
    <source>
        <dbReference type="PROSITE" id="PS51199"/>
    </source>
</evidence>
<dbReference type="HOGENOM" id="CLU_005373_0_0_7"/>
<evidence type="ECO:0000256" key="12">
    <source>
        <dbReference type="NCBIfam" id="TIGR00665"/>
    </source>
</evidence>
<evidence type="ECO:0000256" key="2">
    <source>
        <dbReference type="ARBA" id="ARBA00022515"/>
    </source>
</evidence>
<dbReference type="EMBL" id="CP000482">
    <property type="protein sequence ID" value="ABK98165.1"/>
    <property type="molecule type" value="Genomic_DNA"/>
</dbReference>
<dbReference type="STRING" id="338966.Ppro_0534"/>
<dbReference type="InterPro" id="IPR027417">
    <property type="entry name" value="P-loop_NTPase"/>
</dbReference>
<dbReference type="NCBIfam" id="TIGR00665">
    <property type="entry name" value="DnaB"/>
    <property type="match status" value="1"/>
</dbReference>
<keyword evidence="8 13" id="KW-0238">DNA-binding</keyword>
<keyword evidence="9" id="KW-0413">Isomerase</keyword>
<dbReference type="GO" id="GO:0042802">
    <property type="term" value="F:identical protein binding"/>
    <property type="evidence" value="ECO:0007669"/>
    <property type="project" value="UniProtKB-ARBA"/>
</dbReference>
<dbReference type="GO" id="GO:0005829">
    <property type="term" value="C:cytosol"/>
    <property type="evidence" value="ECO:0007669"/>
    <property type="project" value="TreeGrafter"/>
</dbReference>
<reference evidence="15 16" key="1">
    <citation type="submission" date="2006-10" db="EMBL/GenBank/DDBJ databases">
        <title>Complete sequence of chromosome of Pelobacter propionicus DSM 2379.</title>
        <authorList>
            <consortium name="US DOE Joint Genome Institute"/>
            <person name="Copeland A."/>
            <person name="Lucas S."/>
            <person name="Lapidus A."/>
            <person name="Barry K."/>
            <person name="Detter J.C."/>
            <person name="Glavina del Rio T."/>
            <person name="Hammon N."/>
            <person name="Israni S."/>
            <person name="Dalin E."/>
            <person name="Tice H."/>
            <person name="Pitluck S."/>
            <person name="Saunders E."/>
            <person name="Brettin T."/>
            <person name="Bruce D."/>
            <person name="Han C."/>
            <person name="Tapia R."/>
            <person name="Schmutz J."/>
            <person name="Larimer F."/>
            <person name="Land M."/>
            <person name="Hauser L."/>
            <person name="Kyrpides N."/>
            <person name="Kim E."/>
            <person name="Lovley D."/>
            <person name="Richardson P."/>
        </authorList>
    </citation>
    <scope>NUCLEOTIDE SEQUENCE [LARGE SCALE GENOMIC DNA]</scope>
    <source>
        <strain evidence="16">DSM 2379 / NBRC 103807 / OttBd1</strain>
    </source>
</reference>
<protein>
    <recommendedName>
        <fullName evidence="12 13">Replicative DNA helicase</fullName>
        <ecNumber evidence="12 13">5.6.2.3</ecNumber>
    </recommendedName>
</protein>
<dbReference type="GO" id="GO:0006269">
    <property type="term" value="P:DNA replication, synthesis of primer"/>
    <property type="evidence" value="ECO:0007669"/>
    <property type="project" value="UniProtKB-UniRule"/>
</dbReference>
<evidence type="ECO:0000256" key="9">
    <source>
        <dbReference type="ARBA" id="ARBA00023235"/>
    </source>
</evidence>
<keyword evidence="3 13" id="KW-0235">DNA replication</keyword>
<dbReference type="GO" id="GO:0003677">
    <property type="term" value="F:DNA binding"/>
    <property type="evidence" value="ECO:0007669"/>
    <property type="project" value="UniProtKB-UniRule"/>
</dbReference>
<keyword evidence="5 13" id="KW-0378">Hydrolase</keyword>
<dbReference type="InterPro" id="IPR016136">
    <property type="entry name" value="DNA_helicase_N/primase_C"/>
</dbReference>
<evidence type="ECO:0000256" key="7">
    <source>
        <dbReference type="ARBA" id="ARBA00022840"/>
    </source>
</evidence>
<dbReference type="GO" id="GO:0016887">
    <property type="term" value="F:ATP hydrolysis activity"/>
    <property type="evidence" value="ECO:0007669"/>
    <property type="project" value="RHEA"/>
</dbReference>
<dbReference type="InterPro" id="IPR007692">
    <property type="entry name" value="DNA_helicase_DnaB"/>
</dbReference>
<dbReference type="Proteomes" id="UP000006732">
    <property type="component" value="Chromosome"/>
</dbReference>
<dbReference type="GO" id="GO:1990077">
    <property type="term" value="C:primosome complex"/>
    <property type="evidence" value="ECO:0007669"/>
    <property type="project" value="UniProtKB-UniRule"/>
</dbReference>
<dbReference type="Pfam" id="PF03796">
    <property type="entry name" value="DnaB_C"/>
    <property type="match status" value="1"/>
</dbReference>
<dbReference type="FunFam" id="3.40.50.300:FF:000076">
    <property type="entry name" value="Replicative DNA helicase"/>
    <property type="match status" value="1"/>
</dbReference>
<dbReference type="EC" id="5.6.2.3" evidence="12 13"/>
<dbReference type="CDD" id="cd00984">
    <property type="entry name" value="DnaB_C"/>
    <property type="match status" value="1"/>
</dbReference>
<evidence type="ECO:0000256" key="6">
    <source>
        <dbReference type="ARBA" id="ARBA00022806"/>
    </source>
</evidence>
<evidence type="ECO:0000256" key="5">
    <source>
        <dbReference type="ARBA" id="ARBA00022801"/>
    </source>
</evidence>
<evidence type="ECO:0000256" key="13">
    <source>
        <dbReference type="RuleBase" id="RU362085"/>
    </source>
</evidence>
<dbReference type="Gene3D" id="3.40.50.300">
    <property type="entry name" value="P-loop containing nucleotide triphosphate hydrolases"/>
    <property type="match status" value="1"/>
</dbReference>
<keyword evidence="2 13" id="KW-0639">Primosome</keyword>
<evidence type="ECO:0000313" key="16">
    <source>
        <dbReference type="Proteomes" id="UP000006732"/>
    </source>
</evidence>
<dbReference type="NCBIfam" id="NF004384">
    <property type="entry name" value="PRK05748.1"/>
    <property type="match status" value="1"/>
</dbReference>
<name>A1ALE5_PELPD</name>
<dbReference type="SMART" id="SM00382">
    <property type="entry name" value="AAA"/>
    <property type="match status" value="1"/>
</dbReference>
<dbReference type="SUPFAM" id="SSF52540">
    <property type="entry name" value="P-loop containing nucleoside triphosphate hydrolases"/>
    <property type="match status" value="1"/>
</dbReference>
<dbReference type="Pfam" id="PF00772">
    <property type="entry name" value="DnaB"/>
    <property type="match status" value="1"/>
</dbReference>
<accession>A1ALE5</accession>
<dbReference type="InterPro" id="IPR007694">
    <property type="entry name" value="DNA_helicase_DnaB-like_C"/>
</dbReference>
<dbReference type="PANTHER" id="PTHR30153:SF2">
    <property type="entry name" value="REPLICATIVE DNA HELICASE"/>
    <property type="match status" value="1"/>
</dbReference>
<dbReference type="eggNOG" id="COG0305">
    <property type="taxonomic scope" value="Bacteria"/>
</dbReference>
<dbReference type="InterPro" id="IPR036185">
    <property type="entry name" value="DNA_heli_DnaB-like_N_sf"/>
</dbReference>
<keyword evidence="6 13" id="KW-0347">Helicase</keyword>
<evidence type="ECO:0000256" key="3">
    <source>
        <dbReference type="ARBA" id="ARBA00022705"/>
    </source>
</evidence>
<evidence type="ECO:0000256" key="11">
    <source>
        <dbReference type="ARBA" id="ARBA00048954"/>
    </source>
</evidence>
<dbReference type="OrthoDB" id="9773982at2"/>
<organism evidence="15 16">
    <name type="scientific">Pelobacter propionicus (strain DSM 2379 / NBRC 103807 / OttBd1)</name>
    <dbReference type="NCBI Taxonomy" id="338966"/>
    <lineage>
        <taxon>Bacteria</taxon>
        <taxon>Pseudomonadati</taxon>
        <taxon>Thermodesulfobacteriota</taxon>
        <taxon>Desulfuromonadia</taxon>
        <taxon>Desulfuromonadales</taxon>
        <taxon>Desulfuromonadaceae</taxon>
        <taxon>Pelobacter</taxon>
    </lineage>
</organism>
<dbReference type="PANTHER" id="PTHR30153">
    <property type="entry name" value="REPLICATIVE DNA HELICASE DNAB"/>
    <property type="match status" value="1"/>
</dbReference>
<dbReference type="AlphaFoldDB" id="A1ALE5"/>
<dbReference type="InterPro" id="IPR007693">
    <property type="entry name" value="DNA_helicase_DnaB-like_N"/>
</dbReference>
<evidence type="ECO:0000256" key="8">
    <source>
        <dbReference type="ARBA" id="ARBA00023125"/>
    </source>
</evidence>
<dbReference type="PROSITE" id="PS51199">
    <property type="entry name" value="SF4_HELICASE"/>
    <property type="match status" value="1"/>
</dbReference>
<dbReference type="InterPro" id="IPR003593">
    <property type="entry name" value="AAA+_ATPase"/>
</dbReference>
<evidence type="ECO:0000256" key="1">
    <source>
        <dbReference type="ARBA" id="ARBA00008428"/>
    </source>
</evidence>
<dbReference type="GO" id="GO:0005524">
    <property type="term" value="F:ATP binding"/>
    <property type="evidence" value="ECO:0007669"/>
    <property type="project" value="UniProtKB-UniRule"/>
</dbReference>
<feature type="domain" description="SF4 helicase" evidence="14">
    <location>
        <begin position="179"/>
        <end position="457"/>
    </location>
</feature>
<gene>
    <name evidence="15" type="ordered locus">Ppro_0534</name>
</gene>
<dbReference type="SUPFAM" id="SSF48024">
    <property type="entry name" value="N-terminal domain of DnaB helicase"/>
    <property type="match status" value="1"/>
</dbReference>
<comment type="function">
    <text evidence="10 13">The main replicative DNA helicase, it participates in initiation and elongation during chromosome replication. Travels ahead of the DNA replisome, separating dsDNA into templates for DNA synthesis. A processive ATP-dependent 5'-3' DNA helicase it has DNA-dependent ATPase activity.</text>
</comment>
<dbReference type="GO" id="GO:0043139">
    <property type="term" value="F:5'-3' DNA helicase activity"/>
    <property type="evidence" value="ECO:0007669"/>
    <property type="project" value="UniProtKB-EC"/>
</dbReference>
<evidence type="ECO:0000256" key="10">
    <source>
        <dbReference type="ARBA" id="ARBA00044932"/>
    </source>
</evidence>
<dbReference type="Gene3D" id="1.10.860.10">
    <property type="entry name" value="DNAb Helicase, Chain A"/>
    <property type="match status" value="1"/>
</dbReference>
<sequence length="458" mass="51599">MTNPDLRKLPPQSLEAEMSVLGGILIDNDAINRVLEILGAEDFYRESHRKIFQAMMRLSDQREPCDLITMTDMLKKQGELEEVGGAPYLLTLVDYVPTAANIAYYCKIVKEKAVNRKLISVATEIVTRGYDEQADINELLDLAQKNIYEISENKLRPQYVPVQAVLKEAFTILKTLHDRKEHVTGVPTGYVDLDHMTAGFQPGDLIIVAARPSMGKTTLALNVAEYASADPHNKKKVPSVIFSLEMGKEQLVMRFLASIAKVDFGRMRTGHFLDSDWPRLTRAAGILHDAKIFIDDTPAISVLELRSKARRLKSEHDIGLIIIDYLQLMRGGANPESRQQEISEISRSLKALAKELNVPVIALSQLNRELEKRADKRPMMSDLRESGAIEQDADVIMFVYRESVYCEQCRKRDGTCTQNHERNSEIIIGKQRNGAIGTVNLAFFGEHTRFENLSAREG</sequence>
<dbReference type="FunFam" id="1.10.860.10:FF:000001">
    <property type="entry name" value="Replicative DNA helicase"/>
    <property type="match status" value="1"/>
</dbReference>